<evidence type="ECO:0000313" key="15">
    <source>
        <dbReference type="EMBL" id="MDY0884663.1"/>
    </source>
</evidence>
<feature type="transmembrane region" description="Helical" evidence="13">
    <location>
        <begin position="387"/>
        <end position="407"/>
    </location>
</feature>
<evidence type="ECO:0000256" key="13">
    <source>
        <dbReference type="SAM" id="Phobius"/>
    </source>
</evidence>
<keyword evidence="11" id="KW-0739">Sodium transport</keyword>
<evidence type="ECO:0000256" key="8">
    <source>
        <dbReference type="ARBA" id="ARBA00023053"/>
    </source>
</evidence>
<dbReference type="PANTHER" id="PTHR10110">
    <property type="entry name" value="SODIUM/HYDROGEN EXCHANGER"/>
    <property type="match status" value="1"/>
</dbReference>
<keyword evidence="5" id="KW-1003">Cell membrane</keyword>
<evidence type="ECO:0000256" key="11">
    <source>
        <dbReference type="ARBA" id="ARBA00023201"/>
    </source>
</evidence>
<dbReference type="Proteomes" id="UP001279642">
    <property type="component" value="Unassembled WGS sequence"/>
</dbReference>
<feature type="domain" description="Cation/H+ exchanger transmembrane" evidence="14">
    <location>
        <begin position="18"/>
        <end position="414"/>
    </location>
</feature>
<keyword evidence="4" id="KW-0050">Antiport</keyword>
<evidence type="ECO:0000256" key="9">
    <source>
        <dbReference type="ARBA" id="ARBA00023065"/>
    </source>
</evidence>
<feature type="transmembrane region" description="Helical" evidence="13">
    <location>
        <begin position="203"/>
        <end position="228"/>
    </location>
</feature>
<evidence type="ECO:0000256" key="12">
    <source>
        <dbReference type="SAM" id="MobiDB-lite"/>
    </source>
</evidence>
<keyword evidence="9" id="KW-0406">Ion transport</keyword>
<evidence type="ECO:0000256" key="3">
    <source>
        <dbReference type="ARBA" id="ARBA00022448"/>
    </source>
</evidence>
<keyword evidence="7 13" id="KW-1133">Transmembrane helix</keyword>
<keyword evidence="16" id="KW-1185">Reference proteome</keyword>
<reference evidence="15 16" key="1">
    <citation type="journal article" date="2016" name="Antonie Van Leeuwenhoek">
        <title>Dongia soli sp. nov., isolated from soil from Dokdo, Korea.</title>
        <authorList>
            <person name="Kim D.U."/>
            <person name="Lee H."/>
            <person name="Kim H."/>
            <person name="Kim S.G."/>
            <person name="Ka J.O."/>
        </authorList>
    </citation>
    <scope>NUCLEOTIDE SEQUENCE [LARGE SCALE GENOMIC DNA]</scope>
    <source>
        <strain evidence="15 16">D78</strain>
    </source>
</reference>
<protein>
    <submittedName>
        <fullName evidence="15">Sodium:proton antiporter</fullName>
    </submittedName>
</protein>
<dbReference type="PANTHER" id="PTHR10110:SF195">
    <property type="entry name" value="NA(+)_H(+) ANTIPORTER NHAS2"/>
    <property type="match status" value="1"/>
</dbReference>
<accession>A0ABU5EEN2</accession>
<evidence type="ECO:0000256" key="7">
    <source>
        <dbReference type="ARBA" id="ARBA00022989"/>
    </source>
</evidence>
<feature type="transmembrane region" description="Helical" evidence="13">
    <location>
        <begin position="324"/>
        <end position="349"/>
    </location>
</feature>
<organism evidence="15 16">
    <name type="scientific">Dongia soli</name>
    <dbReference type="NCBI Taxonomy" id="600628"/>
    <lineage>
        <taxon>Bacteria</taxon>
        <taxon>Pseudomonadati</taxon>
        <taxon>Pseudomonadota</taxon>
        <taxon>Alphaproteobacteria</taxon>
        <taxon>Rhodospirillales</taxon>
        <taxon>Dongiaceae</taxon>
        <taxon>Dongia</taxon>
    </lineage>
</organism>
<keyword evidence="6 13" id="KW-0812">Transmembrane</keyword>
<feature type="transmembrane region" description="Helical" evidence="13">
    <location>
        <begin position="129"/>
        <end position="148"/>
    </location>
</feature>
<feature type="transmembrane region" description="Helical" evidence="13">
    <location>
        <begin position="240"/>
        <end position="256"/>
    </location>
</feature>
<gene>
    <name evidence="15" type="ORF">SMD27_17600</name>
</gene>
<sequence length="446" mass="47545">MEPTGLSPFEIAAILIFATTVLAYLNYHLLHLPPAIALTLMGSLAAVAVIALDHAAPELRALERLRDFLDRISLRATLLNGLLSFLLFSLAVQVDFPALRRNAWQVMSLSSISVVLSTAVIAIGFWLVLGWLGAAIPFLWCLIFGALISPTDPTAVEGVTESARIPASLKATLAGESLFNDGVAIVLFSLATTAALAPESFTWSEALLLFCREAIGGVLFGMLIGWLALQGVRRIDDYKVEVMISLALVLGGYTLAQTLHVSGPVTAAMSGLIFGYHGVEQSMSRQSREYSVKFWVLIGDILNMVLFLLVGLELAANPAPTRLLLISALAAIPVALIARLISTALPLILLHRMTEAPRVSLGVLLWAGARGGVSIALALSVPRDEHYPLIFAATYAVVVFTVLVQGLTLRPLLRARSPAPANPTLEAPAPESSVPGSLDRSLPPKS</sequence>
<feature type="region of interest" description="Disordered" evidence="12">
    <location>
        <begin position="418"/>
        <end position="446"/>
    </location>
</feature>
<feature type="transmembrane region" description="Helical" evidence="13">
    <location>
        <begin position="291"/>
        <end position="312"/>
    </location>
</feature>
<feature type="transmembrane region" description="Helical" evidence="13">
    <location>
        <begin position="361"/>
        <end position="381"/>
    </location>
</feature>
<proteinExistence type="inferred from homology"/>
<keyword evidence="8" id="KW-0915">Sodium</keyword>
<dbReference type="Pfam" id="PF00999">
    <property type="entry name" value="Na_H_Exchanger"/>
    <property type="match status" value="1"/>
</dbReference>
<evidence type="ECO:0000313" key="16">
    <source>
        <dbReference type="Proteomes" id="UP001279642"/>
    </source>
</evidence>
<feature type="transmembrane region" description="Helical" evidence="13">
    <location>
        <begin position="6"/>
        <end position="25"/>
    </location>
</feature>
<evidence type="ECO:0000256" key="5">
    <source>
        <dbReference type="ARBA" id="ARBA00022475"/>
    </source>
</evidence>
<feature type="transmembrane region" description="Helical" evidence="13">
    <location>
        <begin position="104"/>
        <end position="123"/>
    </location>
</feature>
<comment type="similarity">
    <text evidence="2">Belongs to the monovalent cation:proton antiporter 1 (CPA1) transporter (TC 2.A.36) family.</text>
</comment>
<evidence type="ECO:0000256" key="1">
    <source>
        <dbReference type="ARBA" id="ARBA00004651"/>
    </source>
</evidence>
<evidence type="ECO:0000259" key="14">
    <source>
        <dbReference type="Pfam" id="PF00999"/>
    </source>
</evidence>
<evidence type="ECO:0000256" key="10">
    <source>
        <dbReference type="ARBA" id="ARBA00023136"/>
    </source>
</evidence>
<dbReference type="Gene3D" id="6.10.140.1330">
    <property type="match status" value="1"/>
</dbReference>
<evidence type="ECO:0000256" key="4">
    <source>
        <dbReference type="ARBA" id="ARBA00022449"/>
    </source>
</evidence>
<comment type="caution">
    <text evidence="15">The sequence shown here is derived from an EMBL/GenBank/DDBJ whole genome shotgun (WGS) entry which is preliminary data.</text>
</comment>
<dbReference type="InterPro" id="IPR018422">
    <property type="entry name" value="Cation/H_exchanger_CPA1"/>
</dbReference>
<comment type="subcellular location">
    <subcellularLocation>
        <location evidence="1">Cell membrane</location>
        <topology evidence="1">Multi-pass membrane protein</topology>
    </subcellularLocation>
</comment>
<evidence type="ECO:0000256" key="2">
    <source>
        <dbReference type="ARBA" id="ARBA00007367"/>
    </source>
</evidence>
<dbReference type="InterPro" id="IPR006153">
    <property type="entry name" value="Cation/H_exchanger_TM"/>
</dbReference>
<dbReference type="EMBL" id="JAXCLW010000005">
    <property type="protein sequence ID" value="MDY0884663.1"/>
    <property type="molecule type" value="Genomic_DNA"/>
</dbReference>
<dbReference type="RefSeq" id="WP_320509736.1">
    <property type="nucleotide sequence ID" value="NZ_JAXCLW010000005.1"/>
</dbReference>
<feature type="transmembrane region" description="Helical" evidence="13">
    <location>
        <begin position="32"/>
        <end position="52"/>
    </location>
</feature>
<keyword evidence="3" id="KW-0813">Transport</keyword>
<keyword evidence="10 13" id="KW-0472">Membrane</keyword>
<name>A0ABU5EEN2_9PROT</name>
<feature type="transmembrane region" description="Helical" evidence="13">
    <location>
        <begin position="72"/>
        <end position="92"/>
    </location>
</feature>
<evidence type="ECO:0000256" key="6">
    <source>
        <dbReference type="ARBA" id="ARBA00022692"/>
    </source>
</evidence>